<dbReference type="Proteomes" id="UP001500886">
    <property type="component" value="Unassembled WGS sequence"/>
</dbReference>
<evidence type="ECO:0000313" key="2">
    <source>
        <dbReference type="Proteomes" id="UP001500886"/>
    </source>
</evidence>
<proteinExistence type="predicted"/>
<dbReference type="Pfam" id="PF21863">
    <property type="entry name" value="HTH_67"/>
    <property type="match status" value="1"/>
</dbReference>
<evidence type="ECO:0008006" key="3">
    <source>
        <dbReference type="Google" id="ProtNLM"/>
    </source>
</evidence>
<dbReference type="NCBIfam" id="NF047719">
    <property type="entry name" value="SCO6745_fam_HTH"/>
    <property type="match status" value="1"/>
</dbReference>
<reference evidence="1 2" key="1">
    <citation type="journal article" date="2019" name="Int. J. Syst. Evol. Microbiol.">
        <title>The Global Catalogue of Microorganisms (GCM) 10K type strain sequencing project: providing services to taxonomists for standard genome sequencing and annotation.</title>
        <authorList>
            <consortium name="The Broad Institute Genomics Platform"/>
            <consortium name="The Broad Institute Genome Sequencing Center for Infectious Disease"/>
            <person name="Wu L."/>
            <person name="Ma J."/>
        </authorList>
    </citation>
    <scope>NUCLEOTIDE SEQUENCE [LARGE SCALE GENOMIC DNA]</scope>
    <source>
        <strain evidence="1 2">JCM 4542</strain>
    </source>
</reference>
<keyword evidence="2" id="KW-1185">Reference proteome</keyword>
<gene>
    <name evidence="1" type="ORF">GCM10010315_37090</name>
</gene>
<comment type="caution">
    <text evidence="1">The sequence shown here is derived from an EMBL/GenBank/DDBJ whole genome shotgun (WGS) entry which is preliminary data.</text>
</comment>
<protein>
    <recommendedName>
        <fullName evidence="3">SalK</fullName>
    </recommendedName>
</protein>
<dbReference type="EMBL" id="BAAASL010000013">
    <property type="protein sequence ID" value="GAA2719306.1"/>
    <property type="molecule type" value="Genomic_DNA"/>
</dbReference>
<dbReference type="RefSeq" id="WP_344436508.1">
    <property type="nucleotide sequence ID" value="NZ_BAAASL010000013.1"/>
</dbReference>
<sequence length="284" mass="30601">MTSLPDGAVRRCAMLVNPFHSAHYFAPETRQELTALGLKDQGVYFAGRSAALGRVGAGVVTATFHNFKPELVAQYVPAVWEITSPQDVLDARLRAVDALLRRLLGEDAVASAELAEAATLALRAAEGCRPQGRTLYAALAELPVPAEPHLAYWHATTLLREHRGDGHIAVLLGAGFDPVEALVAHAATGKGMSEKWNRDLRGWSAEELEAGRQRLRERGLMDEGGALTEAGTALREELEQRTDELDRGPYEHLGAAGTARLTELAHRFTTAVVEAGAFPADLRG</sequence>
<organism evidence="1 2">
    <name type="scientific">Streptomyces luteosporeus</name>
    <dbReference type="NCBI Taxonomy" id="173856"/>
    <lineage>
        <taxon>Bacteria</taxon>
        <taxon>Bacillati</taxon>
        <taxon>Actinomycetota</taxon>
        <taxon>Actinomycetes</taxon>
        <taxon>Kitasatosporales</taxon>
        <taxon>Streptomycetaceae</taxon>
        <taxon>Streptomyces</taxon>
    </lineage>
</organism>
<accession>A0ABN3TUH0</accession>
<dbReference type="InterPro" id="IPR054058">
    <property type="entry name" value="HTH_67"/>
</dbReference>
<name>A0ABN3TUH0_9ACTN</name>
<evidence type="ECO:0000313" key="1">
    <source>
        <dbReference type="EMBL" id="GAA2719306.1"/>
    </source>
</evidence>